<keyword evidence="2" id="KW-1185">Reference proteome</keyword>
<comment type="caution">
    <text evidence="1">The sequence shown here is derived from an EMBL/GenBank/DDBJ whole genome shotgun (WGS) entry which is preliminary data.</text>
</comment>
<protein>
    <submittedName>
        <fullName evidence="1">Uncharacterized protein</fullName>
    </submittedName>
</protein>
<proteinExistence type="predicted"/>
<dbReference type="Proteomes" id="UP000659496">
    <property type="component" value="Unassembled WGS sequence"/>
</dbReference>
<organism evidence="1 2">
    <name type="scientific">Sporosarcina gallistercoris</name>
    <dbReference type="NCBI Taxonomy" id="2762245"/>
    <lineage>
        <taxon>Bacteria</taxon>
        <taxon>Bacillati</taxon>
        <taxon>Bacillota</taxon>
        <taxon>Bacilli</taxon>
        <taxon>Bacillales</taxon>
        <taxon>Caryophanaceae</taxon>
        <taxon>Sporosarcina</taxon>
    </lineage>
</organism>
<evidence type="ECO:0000313" key="2">
    <source>
        <dbReference type="Proteomes" id="UP000659496"/>
    </source>
</evidence>
<accession>A0ABR8PJI9</accession>
<dbReference type="EMBL" id="JACSQY010000005">
    <property type="protein sequence ID" value="MBD7908337.1"/>
    <property type="molecule type" value="Genomic_DNA"/>
</dbReference>
<evidence type="ECO:0000313" key="1">
    <source>
        <dbReference type="EMBL" id="MBD7908337.1"/>
    </source>
</evidence>
<sequence>MDIKHQQLNAYYYNRFTQRNFDEKDVLGFLTIAGNNPQFEVLFALKELVTSRDSNADSVNAYFDRAHDVISRLGSGGPKEKIELLYTFKEIRNGLNHYFTENGFDKLEIGAISDLLLCFISLLQGIKIQTGKNRRTVGNLCFGASHKELLLMGTIKTMVRGRSVPVTFPILAVKNEYENVQKQDDADSPYLFETTIAEIVSNEGKLIVTFPEIPSEL</sequence>
<dbReference type="RefSeq" id="WP_191689486.1">
    <property type="nucleotide sequence ID" value="NZ_JACSQY010000005.1"/>
</dbReference>
<gene>
    <name evidence="1" type="ORF">H9659_08340</name>
</gene>
<name>A0ABR8PJI9_9BACL</name>
<reference evidence="1 2" key="1">
    <citation type="submission" date="2020-08" db="EMBL/GenBank/DDBJ databases">
        <title>A Genomic Blueprint of the Chicken Gut Microbiome.</title>
        <authorList>
            <person name="Gilroy R."/>
            <person name="Ravi A."/>
            <person name="Getino M."/>
            <person name="Pursley I."/>
            <person name="Horton D.L."/>
            <person name="Alikhan N.-F."/>
            <person name="Baker D."/>
            <person name="Gharbi K."/>
            <person name="Hall N."/>
            <person name="Watson M."/>
            <person name="Adriaenssens E.M."/>
            <person name="Foster-Nyarko E."/>
            <person name="Jarju S."/>
            <person name="Secka A."/>
            <person name="Antonio M."/>
            <person name="Oren A."/>
            <person name="Chaudhuri R."/>
            <person name="La Ragione R.M."/>
            <person name="Hildebrand F."/>
            <person name="Pallen M.J."/>
        </authorList>
    </citation>
    <scope>NUCLEOTIDE SEQUENCE [LARGE SCALE GENOMIC DNA]</scope>
    <source>
        <strain evidence="1 2">Sa3CUA8</strain>
    </source>
</reference>